<feature type="non-terminal residue" evidence="3">
    <location>
        <position position="129"/>
    </location>
</feature>
<gene>
    <name evidence="3" type="ORF">NAV_LOCUS8641</name>
</gene>
<name>A0A498SWV2_ACAVI</name>
<keyword evidence="2" id="KW-1133">Transmembrane helix</keyword>
<evidence type="ECO:0000313" key="3">
    <source>
        <dbReference type="EMBL" id="VBB33850.1"/>
    </source>
</evidence>
<accession>A0A498SWV2</accession>
<proteinExistence type="predicted"/>
<dbReference type="STRING" id="6277.A0A498SWV2"/>
<keyword evidence="2" id="KW-0812">Transmembrane</keyword>
<keyword evidence="2" id="KW-0472">Membrane</keyword>
<reference evidence="3 4" key="1">
    <citation type="submission" date="2018-08" db="EMBL/GenBank/DDBJ databases">
        <authorList>
            <person name="Laetsch R D."/>
            <person name="Stevens L."/>
            <person name="Kumar S."/>
            <person name="Blaxter L. M."/>
        </authorList>
    </citation>
    <scope>NUCLEOTIDE SEQUENCE [LARGE SCALE GENOMIC DNA]</scope>
</reference>
<keyword evidence="4" id="KW-1185">Reference proteome</keyword>
<dbReference type="Proteomes" id="UP000276991">
    <property type="component" value="Unassembled WGS sequence"/>
</dbReference>
<dbReference type="OrthoDB" id="5819859at2759"/>
<feature type="region of interest" description="Disordered" evidence="1">
    <location>
        <begin position="94"/>
        <end position="117"/>
    </location>
</feature>
<feature type="compositionally biased region" description="Basic and acidic residues" evidence="1">
    <location>
        <begin position="99"/>
        <end position="109"/>
    </location>
</feature>
<feature type="transmembrane region" description="Helical" evidence="2">
    <location>
        <begin position="6"/>
        <end position="27"/>
    </location>
</feature>
<evidence type="ECO:0000313" key="4">
    <source>
        <dbReference type="Proteomes" id="UP000276991"/>
    </source>
</evidence>
<evidence type="ECO:0000256" key="2">
    <source>
        <dbReference type="SAM" id="Phobius"/>
    </source>
</evidence>
<evidence type="ECO:0000256" key="1">
    <source>
        <dbReference type="SAM" id="MobiDB-lite"/>
    </source>
</evidence>
<dbReference type="EMBL" id="UPTC01002767">
    <property type="protein sequence ID" value="VBB33850.1"/>
    <property type="molecule type" value="Genomic_DNA"/>
</dbReference>
<protein>
    <submittedName>
        <fullName evidence="3">Uncharacterized protein</fullName>
    </submittedName>
</protein>
<organism evidence="3 4">
    <name type="scientific">Acanthocheilonema viteae</name>
    <name type="common">Filarial nematode worm</name>
    <name type="synonym">Dipetalonema viteae</name>
    <dbReference type="NCBI Taxonomy" id="6277"/>
    <lineage>
        <taxon>Eukaryota</taxon>
        <taxon>Metazoa</taxon>
        <taxon>Ecdysozoa</taxon>
        <taxon>Nematoda</taxon>
        <taxon>Chromadorea</taxon>
        <taxon>Rhabditida</taxon>
        <taxon>Spirurina</taxon>
        <taxon>Spiruromorpha</taxon>
        <taxon>Filarioidea</taxon>
        <taxon>Onchocercidae</taxon>
        <taxon>Acanthocheilonema</taxon>
    </lineage>
</organism>
<dbReference type="AlphaFoldDB" id="A0A498SWV2"/>
<sequence length="129" mass="14355">MDDDIVDLLVVSSVTGIGFIALIYFVTKTYSNKIKKRLLCFEDKTKHFIAISNVVVVQCPKSVITFQKFSEAGEGHTESSGKILIDSIESLKKQSTKRGGREVEDKLDNKSSFSSSKMERLPYALLSSI</sequence>